<dbReference type="Proteomes" id="UP000807769">
    <property type="component" value="Unassembled WGS sequence"/>
</dbReference>
<gene>
    <name evidence="2" type="ORF">BJ212DRAFT_1347997</name>
</gene>
<feature type="compositionally biased region" description="Low complexity" evidence="1">
    <location>
        <begin position="114"/>
        <end position="123"/>
    </location>
</feature>
<protein>
    <submittedName>
        <fullName evidence="2">Uncharacterized protein</fullName>
    </submittedName>
</protein>
<reference evidence="2" key="1">
    <citation type="journal article" date="2020" name="New Phytol.">
        <title>Comparative genomics reveals dynamic genome evolution in host specialist ectomycorrhizal fungi.</title>
        <authorList>
            <person name="Lofgren L.A."/>
            <person name="Nguyen N.H."/>
            <person name="Vilgalys R."/>
            <person name="Ruytinx J."/>
            <person name="Liao H.L."/>
            <person name="Branco S."/>
            <person name="Kuo A."/>
            <person name="LaButti K."/>
            <person name="Lipzen A."/>
            <person name="Andreopoulos W."/>
            <person name="Pangilinan J."/>
            <person name="Riley R."/>
            <person name="Hundley H."/>
            <person name="Na H."/>
            <person name="Barry K."/>
            <person name="Grigoriev I.V."/>
            <person name="Stajich J.E."/>
            <person name="Kennedy P.G."/>
        </authorList>
    </citation>
    <scope>NUCLEOTIDE SEQUENCE</scope>
    <source>
        <strain evidence="2">MN1</strain>
    </source>
</reference>
<dbReference type="OrthoDB" id="3198848at2759"/>
<dbReference type="GeneID" id="64629411"/>
<evidence type="ECO:0000313" key="3">
    <source>
        <dbReference type="Proteomes" id="UP000807769"/>
    </source>
</evidence>
<keyword evidence="3" id="KW-1185">Reference proteome</keyword>
<organism evidence="2 3">
    <name type="scientific">Suillus subaureus</name>
    <dbReference type="NCBI Taxonomy" id="48587"/>
    <lineage>
        <taxon>Eukaryota</taxon>
        <taxon>Fungi</taxon>
        <taxon>Dikarya</taxon>
        <taxon>Basidiomycota</taxon>
        <taxon>Agaricomycotina</taxon>
        <taxon>Agaricomycetes</taxon>
        <taxon>Agaricomycetidae</taxon>
        <taxon>Boletales</taxon>
        <taxon>Suillineae</taxon>
        <taxon>Suillaceae</taxon>
        <taxon>Suillus</taxon>
    </lineage>
</organism>
<proteinExistence type="predicted"/>
<evidence type="ECO:0000313" key="2">
    <source>
        <dbReference type="EMBL" id="KAG1817971.1"/>
    </source>
</evidence>
<comment type="caution">
    <text evidence="2">The sequence shown here is derived from an EMBL/GenBank/DDBJ whole genome shotgun (WGS) entry which is preliminary data.</text>
</comment>
<sequence>MRIFARRQSPPLVDVITYRLNNRMVYVPPAQSFDKAVALARSAFESDLTEIDKSQISFSLNVLVNGKRSSASISREAWSTVMSHLARYEIIDVHVSGPPPSYQSCNSTKEQHSSSHLSSAGLATLVETEE</sequence>
<accession>A0A9P7JE53</accession>
<dbReference type="RefSeq" id="XP_041194031.1">
    <property type="nucleotide sequence ID" value="XM_041335394.1"/>
</dbReference>
<dbReference type="EMBL" id="JABBWG010000012">
    <property type="protein sequence ID" value="KAG1817971.1"/>
    <property type="molecule type" value="Genomic_DNA"/>
</dbReference>
<feature type="region of interest" description="Disordered" evidence="1">
    <location>
        <begin position="99"/>
        <end position="130"/>
    </location>
</feature>
<dbReference type="AlphaFoldDB" id="A0A9P7JE53"/>
<name>A0A9P7JE53_9AGAM</name>
<evidence type="ECO:0000256" key="1">
    <source>
        <dbReference type="SAM" id="MobiDB-lite"/>
    </source>
</evidence>